<organism evidence="2 3">
    <name type="scientific">Roseivirga thermotolerans</name>
    <dbReference type="NCBI Taxonomy" id="1758176"/>
    <lineage>
        <taxon>Bacteria</taxon>
        <taxon>Pseudomonadati</taxon>
        <taxon>Bacteroidota</taxon>
        <taxon>Cytophagia</taxon>
        <taxon>Cytophagales</taxon>
        <taxon>Roseivirgaceae</taxon>
        <taxon>Roseivirga</taxon>
    </lineage>
</organism>
<dbReference type="InterPro" id="IPR046232">
    <property type="entry name" value="DUF6265"/>
</dbReference>
<reference evidence="3" key="1">
    <citation type="journal article" date="2019" name="Int. J. Syst. Evol. Microbiol.">
        <title>The Global Catalogue of Microorganisms (GCM) 10K type strain sequencing project: providing services to taxonomists for standard genome sequencing and annotation.</title>
        <authorList>
            <consortium name="The Broad Institute Genomics Platform"/>
            <consortium name="The Broad Institute Genome Sequencing Center for Infectious Disease"/>
            <person name="Wu L."/>
            <person name="Ma J."/>
        </authorList>
    </citation>
    <scope>NUCLEOTIDE SEQUENCE [LARGE SCALE GENOMIC DNA]</scope>
    <source>
        <strain evidence="3">CGMCC 1.15111</strain>
    </source>
</reference>
<dbReference type="RefSeq" id="WP_189629995.1">
    <property type="nucleotide sequence ID" value="NZ_BNAG01000002.1"/>
</dbReference>
<evidence type="ECO:0000313" key="3">
    <source>
        <dbReference type="Proteomes" id="UP000658258"/>
    </source>
</evidence>
<accession>A0ABQ3I732</accession>
<feature type="domain" description="DUF6265" evidence="1">
    <location>
        <begin position="31"/>
        <end position="138"/>
    </location>
</feature>
<evidence type="ECO:0000259" key="1">
    <source>
        <dbReference type="Pfam" id="PF19780"/>
    </source>
</evidence>
<keyword evidence="3" id="KW-1185">Reference proteome</keyword>
<protein>
    <recommendedName>
        <fullName evidence="1">DUF6265 domain-containing protein</fullName>
    </recommendedName>
</protein>
<name>A0ABQ3I732_9BACT</name>
<comment type="caution">
    <text evidence="2">The sequence shown here is derived from an EMBL/GenBank/DDBJ whole genome shotgun (WGS) entry which is preliminary data.</text>
</comment>
<gene>
    <name evidence="2" type="ORF">GCM10011340_19050</name>
</gene>
<dbReference type="EMBL" id="BNAG01000002">
    <property type="protein sequence ID" value="GHE63815.1"/>
    <property type="molecule type" value="Genomic_DNA"/>
</dbReference>
<dbReference type="Pfam" id="PF19780">
    <property type="entry name" value="DUF6265"/>
    <property type="match status" value="1"/>
</dbReference>
<dbReference type="Proteomes" id="UP000658258">
    <property type="component" value="Unassembled WGS sequence"/>
</dbReference>
<sequence length="154" mass="17631">MKKLLPLFLTLAALVAPHSSHQKPQGIDELSWLLGQWQRLNAPPGTTAFEFWEKQTDTEYKGIGFTLKDTDTVFVEHLQLLQEDNALFYIAKVAENDNPVRFRLTYTNADGFICENPEHDFPKVISYKLEQNKLIASISDGASRKKDFVFNKLN</sequence>
<evidence type="ECO:0000313" key="2">
    <source>
        <dbReference type="EMBL" id="GHE63815.1"/>
    </source>
</evidence>
<proteinExistence type="predicted"/>